<proteinExistence type="inferred from homology"/>
<dbReference type="Gene3D" id="3.20.20.80">
    <property type="entry name" value="Glycosidases"/>
    <property type="match status" value="1"/>
</dbReference>
<evidence type="ECO:0000313" key="2">
    <source>
        <dbReference type="EMBL" id="KAJ4345700.1"/>
    </source>
</evidence>
<evidence type="ECO:0000256" key="1">
    <source>
        <dbReference type="ARBA" id="ARBA00010646"/>
    </source>
</evidence>
<dbReference type="EMBL" id="JAPEUX010000009">
    <property type="protein sequence ID" value="KAJ4345700.1"/>
    <property type="molecule type" value="Genomic_DNA"/>
</dbReference>
<dbReference type="PANTHER" id="PTHR34135:SF2">
    <property type="entry name" value="LYSOZYME"/>
    <property type="match status" value="1"/>
</dbReference>
<dbReference type="InterPro" id="IPR017853">
    <property type="entry name" value="GH"/>
</dbReference>
<dbReference type="GeneID" id="80915365"/>
<dbReference type="Pfam" id="PF01183">
    <property type="entry name" value="Glyco_hydro_25"/>
    <property type="match status" value="1"/>
</dbReference>
<sequence>MFASHYSEATNASFLRGGYHVARTDVSDGATQAQFFLSNGGGWTADNQTLPGLLSIGLDNDCAGLTPNATLDWIRSFVNTYEGVTKRAPVIGTRNEWWVECTGNTSEFNEKSALLLANWGDSVAQCVTRKNLLFLRLPIELRLDIYEIAIENRIWETGGVKSATVAFEFYRVTNIVKNNFSLARVCRQIYTESKSLITERSGTFALPGPPRWLPIWLWTTPGIKHENIISLLFRIDAEKRQSWGYLGKPNWNIRFLDDLTRLKHIHAFGVLSAQTTGLNWIVA</sequence>
<dbReference type="PANTHER" id="PTHR34135">
    <property type="entry name" value="LYSOZYME"/>
    <property type="match status" value="1"/>
</dbReference>
<comment type="similarity">
    <text evidence="1">Belongs to the glycosyl hydrolase 25 family.</text>
</comment>
<evidence type="ECO:0000313" key="3">
    <source>
        <dbReference type="Proteomes" id="UP001140513"/>
    </source>
</evidence>
<protein>
    <submittedName>
        <fullName evidence="2">Uncharacterized protein</fullName>
    </submittedName>
</protein>
<dbReference type="GO" id="GO:0009253">
    <property type="term" value="P:peptidoglycan catabolic process"/>
    <property type="evidence" value="ECO:0007669"/>
    <property type="project" value="InterPro"/>
</dbReference>
<dbReference type="AlphaFoldDB" id="A0A9W8XBW9"/>
<accession>A0A9W8XBW9</accession>
<dbReference type="Proteomes" id="UP001140513">
    <property type="component" value="Unassembled WGS sequence"/>
</dbReference>
<dbReference type="GO" id="GO:0016998">
    <property type="term" value="P:cell wall macromolecule catabolic process"/>
    <property type="evidence" value="ECO:0007669"/>
    <property type="project" value="InterPro"/>
</dbReference>
<reference evidence="2" key="1">
    <citation type="submission" date="2022-10" db="EMBL/GenBank/DDBJ databases">
        <title>Tapping the CABI collections for fungal endophytes: first genome assemblies for Collariella, Neodidymelliopsis, Ascochyta clinopodiicola, Didymella pomorum, Didymosphaeria variabile, Neocosmospora piperis and Neocucurbitaria cava.</title>
        <authorList>
            <person name="Hill R."/>
        </authorList>
    </citation>
    <scope>NUCLEOTIDE SEQUENCE</scope>
    <source>
        <strain evidence="2">IMI 356815</strain>
    </source>
</reference>
<dbReference type="InterPro" id="IPR002053">
    <property type="entry name" value="Glyco_hydro_25"/>
</dbReference>
<gene>
    <name evidence="2" type="ORF">N0V89_011835</name>
</gene>
<keyword evidence="3" id="KW-1185">Reference proteome</keyword>
<comment type="caution">
    <text evidence="2">The sequence shown here is derived from an EMBL/GenBank/DDBJ whole genome shotgun (WGS) entry which is preliminary data.</text>
</comment>
<dbReference type="SUPFAM" id="SSF51445">
    <property type="entry name" value="(Trans)glycosidases"/>
    <property type="match status" value="1"/>
</dbReference>
<name>A0A9W8XBW9_9PLEO</name>
<dbReference type="RefSeq" id="XP_056065864.1">
    <property type="nucleotide sequence ID" value="XM_056220561.1"/>
</dbReference>
<dbReference type="GO" id="GO:0003796">
    <property type="term" value="F:lysozyme activity"/>
    <property type="evidence" value="ECO:0007669"/>
    <property type="project" value="InterPro"/>
</dbReference>
<dbReference type="OrthoDB" id="6590422at2759"/>
<dbReference type="GO" id="GO:0016052">
    <property type="term" value="P:carbohydrate catabolic process"/>
    <property type="evidence" value="ECO:0007669"/>
    <property type="project" value="TreeGrafter"/>
</dbReference>
<organism evidence="2 3">
    <name type="scientific">Didymosphaeria variabile</name>
    <dbReference type="NCBI Taxonomy" id="1932322"/>
    <lineage>
        <taxon>Eukaryota</taxon>
        <taxon>Fungi</taxon>
        <taxon>Dikarya</taxon>
        <taxon>Ascomycota</taxon>
        <taxon>Pezizomycotina</taxon>
        <taxon>Dothideomycetes</taxon>
        <taxon>Pleosporomycetidae</taxon>
        <taxon>Pleosporales</taxon>
        <taxon>Massarineae</taxon>
        <taxon>Didymosphaeriaceae</taxon>
        <taxon>Didymosphaeria</taxon>
    </lineage>
</organism>